<dbReference type="InterPro" id="IPR057326">
    <property type="entry name" value="KR_dom"/>
</dbReference>
<dbReference type="PRINTS" id="PR00080">
    <property type="entry name" value="SDRFAMILY"/>
</dbReference>
<dbReference type="SMART" id="SM00822">
    <property type="entry name" value="PKS_KR"/>
    <property type="match status" value="1"/>
</dbReference>
<dbReference type="RefSeq" id="WP_380078645.1">
    <property type="nucleotide sequence ID" value="NZ_JBHRZF010000148.1"/>
</dbReference>
<evidence type="ECO:0000259" key="5">
    <source>
        <dbReference type="SMART" id="SM00822"/>
    </source>
</evidence>
<name>A0ABV8ABM4_9DEIO</name>
<evidence type="ECO:0000256" key="1">
    <source>
        <dbReference type="ARBA" id="ARBA00006484"/>
    </source>
</evidence>
<protein>
    <submittedName>
        <fullName evidence="6">SDR family NAD(P)-dependent oxidoreductase</fullName>
        <ecNumber evidence="6">1.-.-.-</ecNumber>
    </submittedName>
</protein>
<dbReference type="InterPro" id="IPR002347">
    <property type="entry name" value="SDR_fam"/>
</dbReference>
<keyword evidence="2 6" id="KW-0560">Oxidoreductase</keyword>
<evidence type="ECO:0000313" key="7">
    <source>
        <dbReference type="Proteomes" id="UP001595748"/>
    </source>
</evidence>
<dbReference type="SUPFAM" id="SSF51735">
    <property type="entry name" value="NAD(P)-binding Rossmann-fold domains"/>
    <property type="match status" value="1"/>
</dbReference>
<keyword evidence="7" id="KW-1185">Reference proteome</keyword>
<reference evidence="7" key="1">
    <citation type="journal article" date="2019" name="Int. J. Syst. Evol. Microbiol.">
        <title>The Global Catalogue of Microorganisms (GCM) 10K type strain sequencing project: providing services to taxonomists for standard genome sequencing and annotation.</title>
        <authorList>
            <consortium name="The Broad Institute Genomics Platform"/>
            <consortium name="The Broad Institute Genome Sequencing Center for Infectious Disease"/>
            <person name="Wu L."/>
            <person name="Ma J."/>
        </authorList>
    </citation>
    <scope>NUCLEOTIDE SEQUENCE [LARGE SCALE GENOMIC DNA]</scope>
    <source>
        <strain evidence="7">CCTCC AB 2013263</strain>
    </source>
</reference>
<dbReference type="EMBL" id="JBHRZF010000148">
    <property type="protein sequence ID" value="MFC3861565.1"/>
    <property type="molecule type" value="Genomic_DNA"/>
</dbReference>
<dbReference type="Pfam" id="PF00106">
    <property type="entry name" value="adh_short"/>
    <property type="match status" value="1"/>
</dbReference>
<evidence type="ECO:0000313" key="6">
    <source>
        <dbReference type="EMBL" id="MFC3861565.1"/>
    </source>
</evidence>
<organism evidence="6 7">
    <name type="scientific">Deinococcus antarcticus</name>
    <dbReference type="NCBI Taxonomy" id="1298767"/>
    <lineage>
        <taxon>Bacteria</taxon>
        <taxon>Thermotogati</taxon>
        <taxon>Deinococcota</taxon>
        <taxon>Deinococci</taxon>
        <taxon>Deinococcales</taxon>
        <taxon>Deinococcaceae</taxon>
        <taxon>Deinococcus</taxon>
    </lineage>
</organism>
<feature type="compositionally biased region" description="Basic and acidic residues" evidence="4">
    <location>
        <begin position="289"/>
        <end position="300"/>
    </location>
</feature>
<evidence type="ECO:0000256" key="2">
    <source>
        <dbReference type="ARBA" id="ARBA00023002"/>
    </source>
</evidence>
<evidence type="ECO:0000256" key="3">
    <source>
        <dbReference type="RuleBase" id="RU000363"/>
    </source>
</evidence>
<dbReference type="EC" id="1.-.-.-" evidence="6"/>
<dbReference type="InterPro" id="IPR036291">
    <property type="entry name" value="NAD(P)-bd_dom_sf"/>
</dbReference>
<feature type="region of interest" description="Disordered" evidence="4">
    <location>
        <begin position="284"/>
        <end position="326"/>
    </location>
</feature>
<dbReference type="Proteomes" id="UP001595748">
    <property type="component" value="Unassembled WGS sequence"/>
</dbReference>
<dbReference type="PROSITE" id="PS00061">
    <property type="entry name" value="ADH_SHORT"/>
    <property type="match status" value="1"/>
</dbReference>
<dbReference type="InterPro" id="IPR020904">
    <property type="entry name" value="Sc_DH/Rdtase_CS"/>
</dbReference>
<accession>A0ABV8ABM4</accession>
<proteinExistence type="inferred from homology"/>
<dbReference type="PANTHER" id="PTHR44196">
    <property type="entry name" value="DEHYDROGENASE/REDUCTASE SDR FAMILY MEMBER 7B"/>
    <property type="match status" value="1"/>
</dbReference>
<dbReference type="Gene3D" id="3.40.50.720">
    <property type="entry name" value="NAD(P)-binding Rossmann-like Domain"/>
    <property type="match status" value="1"/>
</dbReference>
<dbReference type="PANTHER" id="PTHR44196:SF1">
    <property type="entry name" value="DEHYDROGENASE_REDUCTASE SDR FAMILY MEMBER 7B"/>
    <property type="match status" value="1"/>
</dbReference>
<evidence type="ECO:0000256" key="4">
    <source>
        <dbReference type="SAM" id="MobiDB-lite"/>
    </source>
</evidence>
<dbReference type="GO" id="GO:0016491">
    <property type="term" value="F:oxidoreductase activity"/>
    <property type="evidence" value="ECO:0007669"/>
    <property type="project" value="UniProtKB-KW"/>
</dbReference>
<sequence>MATFAEAGIPRLQSWEVQFSGKRVLITGGSRGLGFALAREFLNRGASVMLAARTESDLRRAKERLAEGERVQIYAGDLTEAAHLQGVIDETVRRFGGLDVLVNCAGIIQTGPLGDMTEEDFREIMEINAFTPLRLTLAALPHLKQGKGRVLIVSSVGGKVAVPHLTPYSVSKFASAGVGQALRAELAREGVSVTTALPALMRTGSARQAQVKGQQEKEYALFASLDNMPVVSLDAPTAARRMLDALGRGQAEAMITGPAHLLRLAQGLAPELVADAMALTNRFLPGPTGKKDAVQGKDVESGATRQNSIKREAERDFNQLGQGETA</sequence>
<gene>
    <name evidence="6" type="ORF">ACFOPQ_12430</name>
</gene>
<dbReference type="PRINTS" id="PR00081">
    <property type="entry name" value="GDHRDH"/>
</dbReference>
<comment type="caution">
    <text evidence="6">The sequence shown here is derived from an EMBL/GenBank/DDBJ whole genome shotgun (WGS) entry which is preliminary data.</text>
</comment>
<feature type="domain" description="Ketoreductase" evidence="5">
    <location>
        <begin position="22"/>
        <end position="203"/>
    </location>
</feature>
<comment type="similarity">
    <text evidence="1 3">Belongs to the short-chain dehydrogenases/reductases (SDR) family.</text>
</comment>